<reference evidence="2" key="1">
    <citation type="submission" date="2014-03" db="EMBL/GenBank/DDBJ databases">
        <authorList>
            <person name="Aksoy S."/>
            <person name="Warren W."/>
            <person name="Wilson R.K."/>
        </authorList>
    </citation>
    <scope>NUCLEOTIDE SEQUENCE [LARGE SCALE GENOMIC DNA]</scope>
    <source>
        <strain evidence="2">IAEA</strain>
    </source>
</reference>
<organism evidence="1 2">
    <name type="scientific">Glossina pallidipes</name>
    <name type="common">Tsetse fly</name>
    <dbReference type="NCBI Taxonomy" id="7398"/>
    <lineage>
        <taxon>Eukaryota</taxon>
        <taxon>Metazoa</taxon>
        <taxon>Ecdysozoa</taxon>
        <taxon>Arthropoda</taxon>
        <taxon>Hexapoda</taxon>
        <taxon>Insecta</taxon>
        <taxon>Pterygota</taxon>
        <taxon>Neoptera</taxon>
        <taxon>Endopterygota</taxon>
        <taxon>Diptera</taxon>
        <taxon>Brachycera</taxon>
        <taxon>Muscomorpha</taxon>
        <taxon>Hippoboscoidea</taxon>
        <taxon>Glossinidae</taxon>
        <taxon>Glossina</taxon>
    </lineage>
</organism>
<protein>
    <submittedName>
        <fullName evidence="1">Uncharacterized protein</fullName>
    </submittedName>
</protein>
<accession>A0A1B0AJM3</accession>
<dbReference type="Proteomes" id="UP000092445">
    <property type="component" value="Unassembled WGS sequence"/>
</dbReference>
<dbReference type="VEuPathDB" id="VectorBase:GPAI047944"/>
<sequence>MPAQDLVLRTGDMSRFSIVTESNRFTTALPMPFDIADALNNDDGSSKFSHYSAAISFTISKYTLRTKQNNTLSETSYFQMLRNYWKDRSVGFIECPSLTSINSGIGLSTSAVEIAANASLELEHAKLFKAFVDDIVNDKRKDFLVNSGLQKRSRELGHFQIILVSTYYYYEPNSCRLETNIYYDVRKMRRLNVYVIDVLLRCAGSTIVKIILSAESASFIKVRRGWRRLKNYLELFDNNGCKY</sequence>
<keyword evidence="2" id="KW-1185">Reference proteome</keyword>
<proteinExistence type="predicted"/>
<evidence type="ECO:0000313" key="2">
    <source>
        <dbReference type="Proteomes" id="UP000092445"/>
    </source>
</evidence>
<dbReference type="EnsemblMetazoa" id="GPAI047944-RA">
    <property type="protein sequence ID" value="GPAI047944-PA"/>
    <property type="gene ID" value="GPAI047944"/>
</dbReference>
<name>A0A1B0AJM3_GLOPL</name>
<reference evidence="1" key="2">
    <citation type="submission" date="2020-05" db="UniProtKB">
        <authorList>
            <consortium name="EnsemblMetazoa"/>
        </authorList>
    </citation>
    <scope>IDENTIFICATION</scope>
    <source>
        <strain evidence="1">IAEA</strain>
    </source>
</reference>
<evidence type="ECO:0000313" key="1">
    <source>
        <dbReference type="EnsemblMetazoa" id="GPAI047944-PA"/>
    </source>
</evidence>
<dbReference type="AlphaFoldDB" id="A0A1B0AJM3"/>